<feature type="compositionally biased region" description="Polar residues" evidence="1">
    <location>
        <begin position="93"/>
        <end position="113"/>
    </location>
</feature>
<reference evidence="2 3" key="1">
    <citation type="submission" date="2013-07" db="EMBL/GenBank/DDBJ databases">
        <title>The Genome Sequence of Cryptococcus heveanensis BCC8398.</title>
        <authorList>
            <consortium name="The Broad Institute Genome Sequencing Platform"/>
            <person name="Cuomo C."/>
            <person name="Litvintseva A."/>
            <person name="Chen Y."/>
            <person name="Heitman J."/>
            <person name="Sun S."/>
            <person name="Springer D."/>
            <person name="Dromer F."/>
            <person name="Young S.K."/>
            <person name="Zeng Q."/>
            <person name="Gargeya S."/>
            <person name="Fitzgerald M."/>
            <person name="Abouelleil A."/>
            <person name="Alvarado L."/>
            <person name="Berlin A.M."/>
            <person name="Chapman S.B."/>
            <person name="Dewar J."/>
            <person name="Goldberg J."/>
            <person name="Griggs A."/>
            <person name="Gujja S."/>
            <person name="Hansen M."/>
            <person name="Howarth C."/>
            <person name="Imamovic A."/>
            <person name="Larimer J."/>
            <person name="McCowan C."/>
            <person name="Murphy C."/>
            <person name="Pearson M."/>
            <person name="Priest M."/>
            <person name="Roberts A."/>
            <person name="Saif S."/>
            <person name="Shea T."/>
            <person name="Sykes S."/>
            <person name="Wortman J."/>
            <person name="Nusbaum C."/>
            <person name="Birren B."/>
        </authorList>
    </citation>
    <scope>NUCLEOTIDE SEQUENCE [LARGE SCALE GENOMIC DNA]</scope>
    <source>
        <strain evidence="2 3">BCC8398</strain>
    </source>
</reference>
<name>A0A1B9GYK8_9TREE</name>
<evidence type="ECO:0000256" key="1">
    <source>
        <dbReference type="SAM" id="MobiDB-lite"/>
    </source>
</evidence>
<organism evidence="2 3">
    <name type="scientific">Kwoniella heveanensis BCC8398</name>
    <dbReference type="NCBI Taxonomy" id="1296120"/>
    <lineage>
        <taxon>Eukaryota</taxon>
        <taxon>Fungi</taxon>
        <taxon>Dikarya</taxon>
        <taxon>Basidiomycota</taxon>
        <taxon>Agaricomycotina</taxon>
        <taxon>Tremellomycetes</taxon>
        <taxon>Tremellales</taxon>
        <taxon>Cryptococcaceae</taxon>
        <taxon>Kwoniella</taxon>
    </lineage>
</organism>
<feature type="region of interest" description="Disordered" evidence="1">
    <location>
        <begin position="1"/>
        <end position="124"/>
    </location>
</feature>
<evidence type="ECO:0000313" key="2">
    <source>
        <dbReference type="EMBL" id="OCF36124.1"/>
    </source>
</evidence>
<protein>
    <submittedName>
        <fullName evidence="2">Uncharacterized protein</fullName>
    </submittedName>
</protein>
<feature type="region of interest" description="Disordered" evidence="1">
    <location>
        <begin position="227"/>
        <end position="287"/>
    </location>
</feature>
<dbReference type="EMBL" id="KI669496">
    <property type="protein sequence ID" value="OCF36124.1"/>
    <property type="molecule type" value="Genomic_DNA"/>
</dbReference>
<dbReference type="AlphaFoldDB" id="A0A1B9GYK8"/>
<keyword evidence="3" id="KW-1185">Reference proteome</keyword>
<accession>A0A1B9GYK8</accession>
<proteinExistence type="predicted"/>
<feature type="compositionally biased region" description="Polar residues" evidence="1">
    <location>
        <begin position="48"/>
        <end position="64"/>
    </location>
</feature>
<dbReference type="Proteomes" id="UP000092666">
    <property type="component" value="Unassembled WGS sequence"/>
</dbReference>
<reference evidence="3" key="2">
    <citation type="submission" date="2013-12" db="EMBL/GenBank/DDBJ databases">
        <title>Evolution of pathogenesis and genome organization in the Tremellales.</title>
        <authorList>
            <person name="Cuomo C."/>
            <person name="Litvintseva A."/>
            <person name="Heitman J."/>
            <person name="Chen Y."/>
            <person name="Sun S."/>
            <person name="Springer D."/>
            <person name="Dromer F."/>
            <person name="Young S."/>
            <person name="Zeng Q."/>
            <person name="Chapman S."/>
            <person name="Gujja S."/>
            <person name="Saif S."/>
            <person name="Birren B."/>
        </authorList>
    </citation>
    <scope>NUCLEOTIDE SEQUENCE [LARGE SCALE GENOMIC DNA]</scope>
    <source>
        <strain evidence="3">BCC8398</strain>
    </source>
</reference>
<evidence type="ECO:0000313" key="3">
    <source>
        <dbReference type="Proteomes" id="UP000092666"/>
    </source>
</evidence>
<gene>
    <name evidence="2" type="ORF">I316_01996</name>
</gene>
<sequence length="287" mass="31360">MSFSAQAAHDAMEQHIATTNNDSDREEQTSNAVSDSAIGGASLPGEASGQSASSRPVTPTSSDMSGEAHTQPPPRRKAVYRALSNRFEGVRSNIEQRPTDSSVGTELSRSIDASSRVHPSSKGDLHRELNRALKAATNVYAHASASMPEATTSSEVYASDLFKDYVDEDGTRTGQTPLNLKDDEHGFQKLMYDATARSGVQEGFTDIRVGFTDTAFGHTWKQLESGKRRDRSLRGLVGDPIDSVFQDPKTSRWALRQQLEDEREDQQSHRPGGDQLGDVSESERSED</sequence>